<evidence type="ECO:0000256" key="12">
    <source>
        <dbReference type="ARBA" id="ARBA00022759"/>
    </source>
</evidence>
<evidence type="ECO:0000256" key="4">
    <source>
        <dbReference type="ARBA" id="ARBA00014531"/>
    </source>
</evidence>
<keyword evidence="11" id="KW-0547">Nucleotide-binding</keyword>
<dbReference type="GO" id="GO:0000166">
    <property type="term" value="F:nucleotide binding"/>
    <property type="evidence" value="ECO:0007669"/>
    <property type="project" value="UniProtKB-KW"/>
</dbReference>
<evidence type="ECO:0000313" key="22">
    <source>
        <dbReference type="EMBL" id="UBJ25960.1"/>
    </source>
</evidence>
<evidence type="ECO:0000256" key="19">
    <source>
        <dbReference type="ARBA" id="ARBA00049360"/>
    </source>
</evidence>
<dbReference type="GO" id="GO:0016779">
    <property type="term" value="F:nucleotidyltransferase activity"/>
    <property type="evidence" value="ECO:0007669"/>
    <property type="project" value="UniProtKB-KW"/>
</dbReference>
<comment type="subcellular location">
    <subcellularLocation>
        <location evidence="2">Host nucleus</location>
    </subcellularLocation>
</comment>
<keyword evidence="8" id="KW-0235">DNA replication</keyword>
<evidence type="ECO:0000256" key="8">
    <source>
        <dbReference type="ARBA" id="ARBA00022705"/>
    </source>
</evidence>
<evidence type="ECO:0000256" key="7">
    <source>
        <dbReference type="ARBA" id="ARBA00022695"/>
    </source>
</evidence>
<keyword evidence="13" id="KW-0378">Hydrolase</keyword>
<keyword evidence="7" id="KW-0548">Nucleotidyltransferase</keyword>
<evidence type="ECO:0000256" key="17">
    <source>
        <dbReference type="ARBA" id="ARBA00030754"/>
    </source>
</evidence>
<evidence type="ECO:0000256" key="3">
    <source>
        <dbReference type="ARBA" id="ARBA00008545"/>
    </source>
</evidence>
<dbReference type="GO" id="GO:0004519">
    <property type="term" value="F:endonuclease activity"/>
    <property type="evidence" value="ECO:0007669"/>
    <property type="project" value="UniProtKB-KW"/>
</dbReference>
<dbReference type="InterPro" id="IPR027417">
    <property type="entry name" value="P-loop_NTPase"/>
</dbReference>
<organism evidence="22">
    <name type="scientific">Red panda feces-associated circular DNA virus 23</name>
    <dbReference type="NCBI Taxonomy" id="2863977"/>
    <lineage>
        <taxon>Viruses</taxon>
        <taxon>Monodnaviria</taxon>
        <taxon>Shotokuvirae</taxon>
        <taxon>Cressdnaviricota</taxon>
    </lineage>
</organism>
<dbReference type="SUPFAM" id="SSF52540">
    <property type="entry name" value="P-loop containing nucleoside triphosphate hydrolases"/>
    <property type="match status" value="1"/>
</dbReference>
<dbReference type="InterPro" id="IPR000605">
    <property type="entry name" value="Helicase_SF3_ssDNA/RNA_vir"/>
</dbReference>
<name>A0A8K1HJ85_9VIRU</name>
<evidence type="ECO:0000256" key="14">
    <source>
        <dbReference type="ARBA" id="ARBA00023124"/>
    </source>
</evidence>
<dbReference type="GO" id="GO:0016787">
    <property type="term" value="F:hydrolase activity"/>
    <property type="evidence" value="ECO:0007669"/>
    <property type="project" value="UniProtKB-KW"/>
</dbReference>
<dbReference type="GO" id="GO:0003677">
    <property type="term" value="F:DNA binding"/>
    <property type="evidence" value="ECO:0007669"/>
    <property type="project" value="UniProtKB-KW"/>
</dbReference>
<evidence type="ECO:0000256" key="11">
    <source>
        <dbReference type="ARBA" id="ARBA00022741"/>
    </source>
</evidence>
<dbReference type="InterPro" id="IPR049912">
    <property type="entry name" value="CRESS_DNA_REP"/>
</dbReference>
<evidence type="ECO:0000256" key="15">
    <source>
        <dbReference type="ARBA" id="ARBA00023125"/>
    </source>
</evidence>
<evidence type="ECO:0000256" key="1">
    <source>
        <dbReference type="ARBA" id="ARBA00001936"/>
    </source>
</evidence>
<feature type="domain" description="CRESS-DNA virus Rep endonuclease" evidence="21">
    <location>
        <begin position="216"/>
        <end position="304"/>
    </location>
</feature>
<evidence type="ECO:0000256" key="2">
    <source>
        <dbReference type="ARBA" id="ARBA00004147"/>
    </source>
</evidence>
<dbReference type="GO" id="GO:0003724">
    <property type="term" value="F:RNA helicase activity"/>
    <property type="evidence" value="ECO:0007669"/>
    <property type="project" value="InterPro"/>
</dbReference>
<evidence type="ECO:0000256" key="5">
    <source>
        <dbReference type="ARBA" id="ARBA00022562"/>
    </source>
</evidence>
<protein>
    <recommendedName>
        <fullName evidence="4">Replication-associated protein</fullName>
    </recommendedName>
    <alternativeName>
        <fullName evidence="17">ATP-dependent helicase Rep</fullName>
    </alternativeName>
    <alternativeName>
        <fullName evidence="18">RepP</fullName>
    </alternativeName>
</protein>
<evidence type="ECO:0000259" key="21">
    <source>
        <dbReference type="Pfam" id="PF02407"/>
    </source>
</evidence>
<dbReference type="GO" id="GO:0003723">
    <property type="term" value="F:RNA binding"/>
    <property type="evidence" value="ECO:0007669"/>
    <property type="project" value="InterPro"/>
</dbReference>
<keyword evidence="15" id="KW-0238">DNA-binding</keyword>
<comment type="cofactor">
    <cofactor evidence="1">
        <name>Mn(2+)</name>
        <dbReference type="ChEBI" id="CHEBI:29035"/>
    </cofactor>
</comment>
<evidence type="ECO:0000256" key="9">
    <source>
        <dbReference type="ARBA" id="ARBA00022722"/>
    </source>
</evidence>
<keyword evidence="16" id="KW-0511">Multifunctional enzyme</keyword>
<evidence type="ECO:0000256" key="6">
    <source>
        <dbReference type="ARBA" id="ARBA00022679"/>
    </source>
</evidence>
<dbReference type="GO" id="GO:0042025">
    <property type="term" value="C:host cell nucleus"/>
    <property type="evidence" value="ECO:0007669"/>
    <property type="project" value="UniProtKB-SubCell"/>
</dbReference>
<evidence type="ECO:0000256" key="13">
    <source>
        <dbReference type="ARBA" id="ARBA00022801"/>
    </source>
</evidence>
<keyword evidence="14" id="KW-0190">Covalent protein-DNA linkage</keyword>
<dbReference type="GO" id="GO:0006260">
    <property type="term" value="P:DNA replication"/>
    <property type="evidence" value="ECO:0007669"/>
    <property type="project" value="UniProtKB-KW"/>
</dbReference>
<evidence type="ECO:0000256" key="10">
    <source>
        <dbReference type="ARBA" id="ARBA00022723"/>
    </source>
</evidence>
<reference evidence="22" key="1">
    <citation type="submission" date="2021-07" db="EMBL/GenBank/DDBJ databases">
        <title>Communication and adaptive evolution of viruses within giant pandas and their associated organisms in a local ecological environment.</title>
        <authorList>
            <person name="Zhao M."/>
            <person name="Liu S."/>
            <person name="Zhang W."/>
        </authorList>
    </citation>
    <scope>NUCLEOTIDE SEQUENCE</scope>
    <source>
        <strain evidence="22">Rpf113unssDNA01-8</strain>
    </source>
</reference>
<accession>A0A8K1HJ85</accession>
<keyword evidence="10" id="KW-0479">Metal-binding</keyword>
<keyword evidence="12" id="KW-0255">Endonuclease</keyword>
<comment type="similarity">
    <text evidence="3">Belongs to the nanoviruses/circoviruses replication-associated protein family.</text>
</comment>
<sequence>MFDQNKIFCYTHPFSDSQMSRRISPIPISDSDIEPMKANPCFKTPSFLARSKSVARKAQKKVDVDSDVVQLMDVQQYRKALGLNEDSSEDEKTECFEVDSNATEPVEEVWDDERILEVVGPDVEGFFRPDMDAINDDYDYDEPSKKAVKRQRVAAKAKKRKAKKQLSMDDIDLLTDDEEDLVVSVENDRKPVGPVAVQESLGVTSKGRGNQGPKAKCWCGTWNNPSLDGADLAKILEENDKIELAVFQLEVGENGTPHFQMYIELKDRGFHTAVRKAMGEAGDHVALFVAKGRRNANFDYCTKEDTRSKGPWYVKCEASDGKKAKQGKRTDLDEFTKMVLEEGGVTEHVIESFPGHCVQFMQKAQGLVNHVNVLKAQEEEMAHWAEMWERSQNGEDIADIGIKPRYVELLFGPTAMGKSTHVKLTVMGRDKEPLFEKPAQHKWWDSYRKQPNVLIDEFHGEGFGTIETFNNFLNEGEKLVEVKNGSLSINPKKVFLTTNSHPSHWWSKGNGVYANWEHGEYRAFARRVSVVKWWNDAKELTILENPGRDDGTEAWAEKNAAWVRFWKWRHRLSAEGDSDNVMRDNYFTYF</sequence>
<evidence type="ECO:0000256" key="18">
    <source>
        <dbReference type="ARBA" id="ARBA00032243"/>
    </source>
</evidence>
<proteinExistence type="inferred from homology"/>
<dbReference type="GO" id="GO:0046872">
    <property type="term" value="F:metal ion binding"/>
    <property type="evidence" value="ECO:0007669"/>
    <property type="project" value="UniProtKB-KW"/>
</dbReference>
<keyword evidence="5" id="KW-1048">Host nucleus</keyword>
<dbReference type="Pfam" id="PF02407">
    <property type="entry name" value="Viral_Rep"/>
    <property type="match status" value="1"/>
</dbReference>
<comment type="catalytic activity">
    <reaction evidence="19">
        <text>ATP + H2O = ADP + phosphate + H(+)</text>
        <dbReference type="Rhea" id="RHEA:13065"/>
        <dbReference type="ChEBI" id="CHEBI:15377"/>
        <dbReference type="ChEBI" id="CHEBI:15378"/>
        <dbReference type="ChEBI" id="CHEBI:30616"/>
        <dbReference type="ChEBI" id="CHEBI:43474"/>
        <dbReference type="ChEBI" id="CHEBI:456216"/>
    </reaction>
</comment>
<keyword evidence="9" id="KW-0540">Nuclease</keyword>
<dbReference type="EMBL" id="MZ556221">
    <property type="protein sequence ID" value="UBJ25960.1"/>
    <property type="molecule type" value="Genomic_DNA"/>
</dbReference>
<feature type="domain" description="Helicase superfamily 3 single-stranded DNA/RNA virus" evidence="20">
    <location>
        <begin position="410"/>
        <end position="499"/>
    </location>
</feature>
<evidence type="ECO:0000259" key="20">
    <source>
        <dbReference type="Pfam" id="PF00910"/>
    </source>
</evidence>
<dbReference type="Pfam" id="PF00910">
    <property type="entry name" value="RNA_helicase"/>
    <property type="match status" value="1"/>
</dbReference>
<evidence type="ECO:0000256" key="16">
    <source>
        <dbReference type="ARBA" id="ARBA00023268"/>
    </source>
</evidence>
<keyword evidence="6" id="KW-0808">Transferase</keyword>
<dbReference type="Gene3D" id="3.40.1310.20">
    <property type="match status" value="1"/>
</dbReference>